<evidence type="ECO:0000256" key="1">
    <source>
        <dbReference type="SAM" id="MobiDB-lite"/>
    </source>
</evidence>
<keyword evidence="3" id="KW-1185">Reference proteome</keyword>
<organism evidence="2 3">
    <name type="scientific">Aduncisulcus paluster</name>
    <dbReference type="NCBI Taxonomy" id="2918883"/>
    <lineage>
        <taxon>Eukaryota</taxon>
        <taxon>Metamonada</taxon>
        <taxon>Carpediemonas-like organisms</taxon>
        <taxon>Aduncisulcus</taxon>
    </lineage>
</organism>
<reference evidence="2" key="1">
    <citation type="submission" date="2022-03" db="EMBL/GenBank/DDBJ databases">
        <title>Draft genome sequence of Aduncisulcus paluster, a free-living microaerophilic Fornicata.</title>
        <authorList>
            <person name="Yuyama I."/>
            <person name="Kume K."/>
            <person name="Tamura T."/>
            <person name="Inagaki Y."/>
            <person name="Hashimoto T."/>
        </authorList>
    </citation>
    <scope>NUCLEOTIDE SEQUENCE</scope>
    <source>
        <strain evidence="2">NY0171</strain>
    </source>
</reference>
<evidence type="ECO:0000313" key="2">
    <source>
        <dbReference type="EMBL" id="GKT35593.1"/>
    </source>
</evidence>
<comment type="caution">
    <text evidence="2">The sequence shown here is derived from an EMBL/GenBank/DDBJ whole genome shotgun (WGS) entry which is preliminary data.</text>
</comment>
<name>A0ABQ5KVB1_9EUKA</name>
<feature type="region of interest" description="Disordered" evidence="1">
    <location>
        <begin position="83"/>
        <end position="113"/>
    </location>
</feature>
<sequence>MFRTKEDRKDMIEPSISFPLSNSWVGIPDIPSSSIISDRKIDSIKSSITHIHSGSIPPSPLAKTISQMTPEIRVESPFKSPHVDISSNIELPPSHSPELRPSFPPESPLSRSTFPNQQLEISARKQADQPLFLSRHSQISHPALQFQYASKLADELPSRQIQEDPDQMAHGLSTLFPSQFEGKTSRKTITVGRSRKSLELLEEIRKRTEIEKGD</sequence>
<dbReference type="EMBL" id="BQXS01011023">
    <property type="protein sequence ID" value="GKT35593.1"/>
    <property type="molecule type" value="Genomic_DNA"/>
</dbReference>
<gene>
    <name evidence="2" type="ORF">ADUPG1_008722</name>
</gene>
<accession>A0ABQ5KVB1</accession>
<protein>
    <submittedName>
        <fullName evidence="2">Uncharacterized protein</fullName>
    </submittedName>
</protein>
<dbReference type="Proteomes" id="UP001057375">
    <property type="component" value="Unassembled WGS sequence"/>
</dbReference>
<evidence type="ECO:0000313" key="3">
    <source>
        <dbReference type="Proteomes" id="UP001057375"/>
    </source>
</evidence>
<proteinExistence type="predicted"/>